<name>A0A3S9T0C4_9FIRM</name>
<dbReference type="InterPro" id="IPR029098">
    <property type="entry name" value="Acetyltransf_C"/>
</dbReference>
<keyword evidence="6 8" id="KW-0443">Lipid metabolism</keyword>
<evidence type="ECO:0000313" key="11">
    <source>
        <dbReference type="Proteomes" id="UP000267250"/>
    </source>
</evidence>
<comment type="similarity">
    <text evidence="8">Belongs to the transferase hexapeptide repeat family. LpxA subfamily.</text>
</comment>
<dbReference type="Pfam" id="PF00132">
    <property type="entry name" value="Hexapep"/>
    <property type="match status" value="2"/>
</dbReference>
<dbReference type="InterPro" id="IPR037157">
    <property type="entry name" value="Acetyltransf_C_sf"/>
</dbReference>
<dbReference type="PANTHER" id="PTHR43480:SF1">
    <property type="entry name" value="ACYL-[ACYL-CARRIER-PROTEIN]--UDP-N-ACETYLGLUCOSAMINE O-ACYLTRANSFERASE, MITOCHONDRIAL-RELATED"/>
    <property type="match status" value="1"/>
</dbReference>
<dbReference type="InterPro" id="IPR011004">
    <property type="entry name" value="Trimer_LpxA-like_sf"/>
</dbReference>
<evidence type="ECO:0000256" key="3">
    <source>
        <dbReference type="ARBA" id="ARBA00022556"/>
    </source>
</evidence>
<comment type="catalytic activity">
    <reaction evidence="8">
        <text>a (3R)-hydroxyacyl-[ACP] + UDP-N-acetyl-alpha-D-glucosamine = a UDP-3-O-[(3R)-3-hydroxyacyl]-N-acetyl-alpha-D-glucosamine + holo-[ACP]</text>
        <dbReference type="Rhea" id="RHEA:67812"/>
        <dbReference type="Rhea" id="RHEA-COMP:9685"/>
        <dbReference type="Rhea" id="RHEA-COMP:9945"/>
        <dbReference type="ChEBI" id="CHEBI:57705"/>
        <dbReference type="ChEBI" id="CHEBI:64479"/>
        <dbReference type="ChEBI" id="CHEBI:78827"/>
        <dbReference type="ChEBI" id="CHEBI:173225"/>
        <dbReference type="EC" id="2.3.1.129"/>
    </reaction>
</comment>
<keyword evidence="5 8" id="KW-0677">Repeat</keyword>
<dbReference type="PANTHER" id="PTHR43480">
    <property type="entry name" value="ACYL-[ACYL-CARRIER-PROTEIN]--UDP-N-ACETYLGLUCOSAMINE O-ACYLTRANSFERASE"/>
    <property type="match status" value="1"/>
</dbReference>
<dbReference type="Pfam" id="PF13720">
    <property type="entry name" value="Acetyltransf_11"/>
    <property type="match status" value="1"/>
</dbReference>
<dbReference type="Gene3D" id="1.20.1180.10">
    <property type="entry name" value="Udp N-acetylglucosamine O-acyltransferase, C-terminal domain"/>
    <property type="match status" value="1"/>
</dbReference>
<protein>
    <recommendedName>
        <fullName evidence="8">Acyl-[acyl-carrier-protein]--UDP-N-acetylglucosamine O-acyltransferase</fullName>
        <shortName evidence="8">UDP-N-acetylglucosamine acyltransferase</shortName>
        <ecNumber evidence="8">2.3.1.129</ecNumber>
    </recommendedName>
</protein>
<dbReference type="GO" id="GO:0005737">
    <property type="term" value="C:cytoplasm"/>
    <property type="evidence" value="ECO:0007669"/>
    <property type="project" value="UniProtKB-SubCell"/>
</dbReference>
<evidence type="ECO:0000256" key="6">
    <source>
        <dbReference type="ARBA" id="ARBA00023098"/>
    </source>
</evidence>
<dbReference type="OrthoDB" id="9782926at2"/>
<dbReference type="UniPathway" id="UPA00359">
    <property type="reaction ID" value="UER00477"/>
</dbReference>
<dbReference type="InterPro" id="IPR010137">
    <property type="entry name" value="Lipid_A_LpxA"/>
</dbReference>
<gene>
    <name evidence="8" type="primary">lpxA</name>
    <name evidence="10" type="ORF">BBF96_11440</name>
</gene>
<evidence type="ECO:0000256" key="7">
    <source>
        <dbReference type="ARBA" id="ARBA00023315"/>
    </source>
</evidence>
<evidence type="ECO:0000256" key="1">
    <source>
        <dbReference type="ARBA" id="ARBA00022490"/>
    </source>
</evidence>
<evidence type="ECO:0000256" key="2">
    <source>
        <dbReference type="ARBA" id="ARBA00022516"/>
    </source>
</evidence>
<dbReference type="PROSITE" id="PS00101">
    <property type="entry name" value="HEXAPEP_TRANSFERASES"/>
    <property type="match status" value="1"/>
</dbReference>
<feature type="domain" description="UDP N-acetylglucosamine O-acyltransferase C-terminal" evidence="9">
    <location>
        <begin position="188"/>
        <end position="269"/>
    </location>
</feature>
<dbReference type="InterPro" id="IPR001451">
    <property type="entry name" value="Hexapep"/>
</dbReference>
<dbReference type="AlphaFoldDB" id="A0A3S9T0C4"/>
<keyword evidence="2 8" id="KW-0444">Lipid biosynthesis</keyword>
<evidence type="ECO:0000259" key="9">
    <source>
        <dbReference type="Pfam" id="PF13720"/>
    </source>
</evidence>
<dbReference type="CDD" id="cd03351">
    <property type="entry name" value="LbH_UDP-GlcNAc_AT"/>
    <property type="match status" value="1"/>
</dbReference>
<evidence type="ECO:0000256" key="5">
    <source>
        <dbReference type="ARBA" id="ARBA00022737"/>
    </source>
</evidence>
<sequence length="270" mass="29751">MKKVKPKDNVVHMAKIHETAIVHPGAKIGKNVEIGPYSIIGPNVEIGDNTKIGPHVVIDGWTKIGCNNKIFFGASIGLEPQDLKFHGEKSYLFIGDNNTIREYVTINRGTENGGGETRIGNNNLIMAYCHVAHDCQLGNHIIMSNAANLAGHVIVEDHAVIAGLAGIHQFVRIGKMAMVGAHTKVVKDVPPYIIVDGHPARVAGINVVGLRRNGISPELRQEIKRAYKILYRSDLNISQAIERMDQELETSPEIEHFLRFLRNATRGIVR</sequence>
<keyword evidence="1 8" id="KW-0963">Cytoplasm</keyword>
<dbReference type="Gene3D" id="2.160.10.10">
    <property type="entry name" value="Hexapeptide repeat proteins"/>
    <property type="match status" value="1"/>
</dbReference>
<dbReference type="EC" id="2.3.1.129" evidence="8"/>
<organism evidence="10 11">
    <name type="scientific">Anoxybacter fermentans</name>
    <dbReference type="NCBI Taxonomy" id="1323375"/>
    <lineage>
        <taxon>Bacteria</taxon>
        <taxon>Bacillati</taxon>
        <taxon>Bacillota</taxon>
        <taxon>Clostridia</taxon>
        <taxon>Halanaerobiales</taxon>
        <taxon>Anoxybacter</taxon>
    </lineage>
</organism>
<dbReference type="KEGG" id="aft:BBF96_11440"/>
<dbReference type="NCBIfam" id="NF003657">
    <property type="entry name" value="PRK05289.1"/>
    <property type="match status" value="1"/>
</dbReference>
<accession>A0A3S9T0C4</accession>
<evidence type="ECO:0000256" key="8">
    <source>
        <dbReference type="HAMAP-Rule" id="MF_00387"/>
    </source>
</evidence>
<dbReference type="GO" id="GO:0009245">
    <property type="term" value="P:lipid A biosynthetic process"/>
    <property type="evidence" value="ECO:0007669"/>
    <property type="project" value="UniProtKB-UniRule"/>
</dbReference>
<evidence type="ECO:0000256" key="4">
    <source>
        <dbReference type="ARBA" id="ARBA00022679"/>
    </source>
</evidence>
<comment type="function">
    <text evidence="8">Involved in the biosynthesis of lipid A, a phosphorylated glycolipid that anchors the lipopolysaccharide to the outer membrane of the cell.</text>
</comment>
<dbReference type="GO" id="GO:0016020">
    <property type="term" value="C:membrane"/>
    <property type="evidence" value="ECO:0007669"/>
    <property type="project" value="GOC"/>
</dbReference>
<dbReference type="PIRSF" id="PIRSF000456">
    <property type="entry name" value="UDP-GlcNAc_acltr"/>
    <property type="match status" value="1"/>
</dbReference>
<evidence type="ECO:0000313" key="10">
    <source>
        <dbReference type="EMBL" id="AZR73950.1"/>
    </source>
</evidence>
<keyword evidence="4 8" id="KW-0808">Transferase</keyword>
<comment type="pathway">
    <text evidence="8">Glycolipid biosynthesis; lipid IV(A) biosynthesis; lipid IV(A) from (3R)-3-hydroxytetradecanoyl-[acyl-carrier-protein] and UDP-N-acetyl-alpha-D-glucosamine: step 1/6.</text>
</comment>
<keyword evidence="11" id="KW-1185">Reference proteome</keyword>
<dbReference type="Proteomes" id="UP000267250">
    <property type="component" value="Chromosome"/>
</dbReference>
<dbReference type="InterPro" id="IPR018357">
    <property type="entry name" value="Hexapep_transf_CS"/>
</dbReference>
<dbReference type="HAMAP" id="MF_00387">
    <property type="entry name" value="LpxA"/>
    <property type="match status" value="1"/>
</dbReference>
<keyword evidence="7 8" id="KW-0012">Acyltransferase</keyword>
<dbReference type="EMBL" id="CP016379">
    <property type="protein sequence ID" value="AZR73950.1"/>
    <property type="molecule type" value="Genomic_DNA"/>
</dbReference>
<reference evidence="10 11" key="1">
    <citation type="submission" date="2016-07" db="EMBL/GenBank/DDBJ databases">
        <title>Genome and transcriptome analysis of iron-reducing fermentative bacteria Anoxybacter fermentans.</title>
        <authorList>
            <person name="Zeng X."/>
            <person name="Shao Z."/>
        </authorList>
    </citation>
    <scope>NUCLEOTIDE SEQUENCE [LARGE SCALE GENOMIC DNA]</scope>
    <source>
        <strain evidence="10 11">DY22613</strain>
    </source>
</reference>
<dbReference type="SUPFAM" id="SSF51161">
    <property type="entry name" value="Trimeric LpxA-like enzymes"/>
    <property type="match status" value="1"/>
</dbReference>
<comment type="subunit">
    <text evidence="8">Homotrimer.</text>
</comment>
<comment type="subcellular location">
    <subcellularLocation>
        <location evidence="8">Cytoplasm</location>
    </subcellularLocation>
</comment>
<keyword evidence="3 8" id="KW-0441">Lipid A biosynthesis</keyword>
<dbReference type="NCBIfam" id="TIGR01852">
    <property type="entry name" value="lipid_A_lpxA"/>
    <property type="match status" value="1"/>
</dbReference>
<dbReference type="RefSeq" id="WP_127017300.1">
    <property type="nucleotide sequence ID" value="NZ_CP016379.1"/>
</dbReference>
<dbReference type="GO" id="GO:0008780">
    <property type="term" value="F:acyl-[acyl-carrier-protein]-UDP-N-acetylglucosamine O-acyltransferase activity"/>
    <property type="evidence" value="ECO:0007669"/>
    <property type="project" value="UniProtKB-UniRule"/>
</dbReference>
<proteinExistence type="inferred from homology"/>